<proteinExistence type="inferred from homology"/>
<dbReference type="Proteomes" id="UP000669239">
    <property type="component" value="Unassembled WGS sequence"/>
</dbReference>
<dbReference type="GO" id="GO:0008270">
    <property type="term" value="F:zinc ion binding"/>
    <property type="evidence" value="ECO:0007669"/>
    <property type="project" value="InterPro"/>
</dbReference>
<dbReference type="InterPro" id="IPR010964">
    <property type="entry name" value="M20A_pepV-rel"/>
</dbReference>
<dbReference type="InterPro" id="IPR002933">
    <property type="entry name" value="Peptidase_M20"/>
</dbReference>
<dbReference type="GO" id="GO:0008237">
    <property type="term" value="F:metallopeptidase activity"/>
    <property type="evidence" value="ECO:0007669"/>
    <property type="project" value="UniProtKB-KW"/>
</dbReference>
<comment type="cofactor">
    <cofactor evidence="1">
        <name>Zn(2+)</name>
        <dbReference type="ChEBI" id="CHEBI:29105"/>
    </cofactor>
</comment>
<reference evidence="10 11" key="1">
    <citation type="journal article" date="2020" name="Cell Host Microbe">
        <title>Functional and Genomic Variation between Human-Derived Isolates of Lachnospiraceae Reveals Inter- and Intra-Species Diversity.</title>
        <authorList>
            <person name="Sorbara M.T."/>
            <person name="Littmann E.R."/>
            <person name="Fontana E."/>
            <person name="Moody T.U."/>
            <person name="Kohout C.E."/>
            <person name="Gjonbalaj M."/>
            <person name="Eaton V."/>
            <person name="Seok R."/>
            <person name="Leiner I.M."/>
            <person name="Pamer E.G."/>
        </authorList>
    </citation>
    <scope>NUCLEOTIDE SEQUENCE [LARGE SCALE GENOMIC DNA]</scope>
    <source>
        <strain evidence="10 11">MSK.1.17</strain>
    </source>
</reference>
<protein>
    <submittedName>
        <fullName evidence="9">Dipeptidase PepV</fullName>
        <ecNumber evidence="9">3.4.13.-</ecNumber>
    </submittedName>
</protein>
<keyword evidence="11" id="KW-1185">Reference proteome</keyword>
<accession>A0AAW5C1V2</accession>
<name>A0AAW5C1V2_9FIRM</name>
<dbReference type="InterPro" id="IPR050072">
    <property type="entry name" value="Peptidase_M20A"/>
</dbReference>
<dbReference type="RefSeq" id="WP_117560388.1">
    <property type="nucleotide sequence ID" value="NZ_JAAITT010000040.1"/>
</dbReference>
<keyword evidence="4" id="KW-0479">Metal-binding</keyword>
<evidence type="ECO:0000256" key="7">
    <source>
        <dbReference type="ARBA" id="ARBA00022997"/>
    </source>
</evidence>
<dbReference type="Gene3D" id="3.40.630.10">
    <property type="entry name" value="Zn peptidases"/>
    <property type="match status" value="1"/>
</dbReference>
<keyword evidence="5 9" id="KW-0378">Hydrolase</keyword>
<dbReference type="NCBIfam" id="TIGR01887">
    <property type="entry name" value="dipeptidaselike"/>
    <property type="match status" value="1"/>
</dbReference>
<comment type="similarity">
    <text evidence="2">Belongs to the peptidase M20A family.</text>
</comment>
<dbReference type="InterPro" id="IPR001261">
    <property type="entry name" value="ArgE/DapE_CS"/>
</dbReference>
<reference evidence="10" key="2">
    <citation type="submission" date="2020-02" db="EMBL/GenBank/DDBJ databases">
        <authorList>
            <person name="Littmann E."/>
            <person name="Sorbara M."/>
        </authorList>
    </citation>
    <scope>NUCLEOTIDE SEQUENCE</scope>
    <source>
        <strain evidence="10">MSK.1.17</strain>
    </source>
</reference>
<keyword evidence="6" id="KW-0862">Zinc</keyword>
<dbReference type="NCBIfam" id="NF005591">
    <property type="entry name" value="PRK07318.1"/>
    <property type="match status" value="1"/>
</dbReference>
<evidence type="ECO:0000256" key="5">
    <source>
        <dbReference type="ARBA" id="ARBA00022801"/>
    </source>
</evidence>
<dbReference type="PANTHER" id="PTHR43808:SF31">
    <property type="entry name" value="N-ACETYL-L-CITRULLINE DEACETYLASE"/>
    <property type="match status" value="1"/>
</dbReference>
<dbReference type="GO" id="GO:0008777">
    <property type="term" value="F:acetylornithine deacetylase activity"/>
    <property type="evidence" value="ECO:0007669"/>
    <property type="project" value="TreeGrafter"/>
</dbReference>
<dbReference type="SUPFAM" id="SSF55031">
    <property type="entry name" value="Bacterial exopeptidase dimerisation domain"/>
    <property type="match status" value="1"/>
</dbReference>
<evidence type="ECO:0000256" key="8">
    <source>
        <dbReference type="ARBA" id="ARBA00023049"/>
    </source>
</evidence>
<dbReference type="PROSITE" id="PS00759">
    <property type="entry name" value="ARGE_DAPE_CPG2_2"/>
    <property type="match status" value="1"/>
</dbReference>
<evidence type="ECO:0000256" key="6">
    <source>
        <dbReference type="ARBA" id="ARBA00022833"/>
    </source>
</evidence>
<dbReference type="PANTHER" id="PTHR43808">
    <property type="entry name" value="ACETYLORNITHINE DEACETYLASE"/>
    <property type="match status" value="1"/>
</dbReference>
<keyword evidence="3" id="KW-0645">Protease</keyword>
<evidence type="ECO:0000256" key="4">
    <source>
        <dbReference type="ARBA" id="ARBA00022723"/>
    </source>
</evidence>
<dbReference type="Gene3D" id="3.30.70.360">
    <property type="match status" value="2"/>
</dbReference>
<dbReference type="Proteomes" id="UP001299608">
    <property type="component" value="Unassembled WGS sequence"/>
</dbReference>
<dbReference type="EC" id="3.4.13.-" evidence="9"/>
<evidence type="ECO:0000313" key="9">
    <source>
        <dbReference type="EMBL" id="MCG4746153.1"/>
    </source>
</evidence>
<dbReference type="AlphaFoldDB" id="A0AAW5C1V2"/>
<evidence type="ECO:0000313" key="10">
    <source>
        <dbReference type="EMBL" id="NSJ51381.1"/>
    </source>
</evidence>
<evidence type="ECO:0000256" key="3">
    <source>
        <dbReference type="ARBA" id="ARBA00022670"/>
    </source>
</evidence>
<sequence length="468" mass="50091">MEYRKEIEGFIDAHKDEMIEDICTLCRINSEKKPYVEGKPYGEGAFEALQAALAMAEGYGFTINNYDNYVGTADLNDKERHLDILAHLDVVPAGEGWVETAPFEPVVKDGMLYGRGTADDKGPAVAALYAMRAVKELGIPLSKNVRLILGTDEECGSSDIEYYYGREKEAPMTFSPDAEFPVINIEKGRLEGHFNASFKASEAVPRLVKVEAGIKANVVPGKAKAVVEGVDLGTLEGTAREVEAETGVSFGFEGNFPVIQITAQGGGAHASTPQEGRNALTALLSYLTRLPLAKCPQMDAVGALVELFPHGDTCGKAAGIAMEDELSGALTLAFSMLTVSSDSLEGVFDSRCPICSNEDNVLKEVKKNMAAKGLTLENETMVPPHHVDGDSHFVKTLLEVYEAYTGLKGSCESTGGGTYVHHLKNGVAFGAALPGTDNHMHGADEFAVVDELLVSAKIFAQAIVELCS</sequence>
<dbReference type="GO" id="GO:0006508">
    <property type="term" value="P:proteolysis"/>
    <property type="evidence" value="ECO:0007669"/>
    <property type="project" value="UniProtKB-KW"/>
</dbReference>
<dbReference type="EMBL" id="JAAITT010000040">
    <property type="protein sequence ID" value="NSJ51381.1"/>
    <property type="molecule type" value="Genomic_DNA"/>
</dbReference>
<dbReference type="EMBL" id="JAKNGE010000013">
    <property type="protein sequence ID" value="MCG4746153.1"/>
    <property type="molecule type" value="Genomic_DNA"/>
</dbReference>
<dbReference type="Pfam" id="PF01546">
    <property type="entry name" value="Peptidase_M20"/>
    <property type="match status" value="1"/>
</dbReference>
<evidence type="ECO:0000256" key="2">
    <source>
        <dbReference type="ARBA" id="ARBA00006247"/>
    </source>
</evidence>
<dbReference type="GO" id="GO:0006526">
    <property type="term" value="P:L-arginine biosynthetic process"/>
    <property type="evidence" value="ECO:0007669"/>
    <property type="project" value="TreeGrafter"/>
</dbReference>
<comment type="caution">
    <text evidence="9">The sequence shown here is derived from an EMBL/GenBank/DDBJ whole genome shotgun (WGS) entry which is preliminary data.</text>
</comment>
<keyword evidence="8" id="KW-0482">Metalloprotease</keyword>
<dbReference type="InterPro" id="IPR036264">
    <property type="entry name" value="Bact_exopeptidase_dim_dom"/>
</dbReference>
<dbReference type="SUPFAM" id="SSF53187">
    <property type="entry name" value="Zn-dependent exopeptidases"/>
    <property type="match status" value="1"/>
</dbReference>
<evidence type="ECO:0000313" key="12">
    <source>
        <dbReference type="Proteomes" id="UP001299608"/>
    </source>
</evidence>
<evidence type="ECO:0000256" key="1">
    <source>
        <dbReference type="ARBA" id="ARBA00001947"/>
    </source>
</evidence>
<organism evidence="9 12">
    <name type="scientific">Enterocloster aldenensis</name>
    <dbReference type="NCBI Taxonomy" id="358742"/>
    <lineage>
        <taxon>Bacteria</taxon>
        <taxon>Bacillati</taxon>
        <taxon>Bacillota</taxon>
        <taxon>Clostridia</taxon>
        <taxon>Lachnospirales</taxon>
        <taxon>Lachnospiraceae</taxon>
        <taxon>Enterocloster</taxon>
    </lineage>
</organism>
<gene>
    <name evidence="9" type="primary">pepV</name>
    <name evidence="10" type="ORF">G5B36_22110</name>
    <name evidence="9" type="ORF">L0N08_12070</name>
</gene>
<evidence type="ECO:0000313" key="11">
    <source>
        <dbReference type="Proteomes" id="UP000669239"/>
    </source>
</evidence>
<dbReference type="GO" id="GO:0016805">
    <property type="term" value="F:dipeptidase activity"/>
    <property type="evidence" value="ECO:0007669"/>
    <property type="project" value="UniProtKB-KW"/>
</dbReference>
<keyword evidence="7 9" id="KW-0224">Dipeptidase</keyword>
<reference evidence="9" key="3">
    <citation type="submission" date="2022-01" db="EMBL/GenBank/DDBJ databases">
        <title>Collection of gut derived symbiotic bacterial strains cultured from healthy donors.</title>
        <authorList>
            <person name="Lin H."/>
            <person name="Kohout C."/>
            <person name="Waligurski E."/>
            <person name="Pamer E.G."/>
        </authorList>
    </citation>
    <scope>NUCLEOTIDE SEQUENCE</scope>
    <source>
        <strain evidence="9">DFI.6.55</strain>
    </source>
</reference>